<accession>A0ABU6WAE7</accession>
<organism evidence="2 3">
    <name type="scientific">Stylosanthes scabra</name>
    <dbReference type="NCBI Taxonomy" id="79078"/>
    <lineage>
        <taxon>Eukaryota</taxon>
        <taxon>Viridiplantae</taxon>
        <taxon>Streptophyta</taxon>
        <taxon>Embryophyta</taxon>
        <taxon>Tracheophyta</taxon>
        <taxon>Spermatophyta</taxon>
        <taxon>Magnoliopsida</taxon>
        <taxon>eudicotyledons</taxon>
        <taxon>Gunneridae</taxon>
        <taxon>Pentapetalae</taxon>
        <taxon>rosids</taxon>
        <taxon>fabids</taxon>
        <taxon>Fabales</taxon>
        <taxon>Fabaceae</taxon>
        <taxon>Papilionoideae</taxon>
        <taxon>50 kb inversion clade</taxon>
        <taxon>dalbergioids sensu lato</taxon>
        <taxon>Dalbergieae</taxon>
        <taxon>Pterocarpus clade</taxon>
        <taxon>Stylosanthes</taxon>
    </lineage>
</organism>
<evidence type="ECO:0000256" key="1">
    <source>
        <dbReference type="SAM" id="MobiDB-lite"/>
    </source>
</evidence>
<reference evidence="2 3" key="1">
    <citation type="journal article" date="2023" name="Plants (Basel)">
        <title>Bridging the Gap: Combining Genomics and Transcriptomics Approaches to Understand Stylosanthes scabra, an Orphan Legume from the Brazilian Caatinga.</title>
        <authorList>
            <person name="Ferreira-Neto J.R.C."/>
            <person name="da Silva M.D."/>
            <person name="Binneck E."/>
            <person name="de Melo N.F."/>
            <person name="da Silva R.H."/>
            <person name="de Melo A.L.T.M."/>
            <person name="Pandolfi V."/>
            <person name="Bustamante F.O."/>
            <person name="Brasileiro-Vidal A.C."/>
            <person name="Benko-Iseppon A.M."/>
        </authorList>
    </citation>
    <scope>NUCLEOTIDE SEQUENCE [LARGE SCALE GENOMIC DNA]</scope>
    <source>
        <tissue evidence="2">Leaves</tissue>
    </source>
</reference>
<gene>
    <name evidence="2" type="ORF">PIB30_033135</name>
</gene>
<protein>
    <submittedName>
        <fullName evidence="2">Uncharacterized protein</fullName>
    </submittedName>
</protein>
<sequence>MERRSSSMHLKNLLDGKQKQKQNHSLATTLIGLITFKKKQKVIGLANQQSSRSGTLPSRGWKCQLPQGGGRGGVSYCGGGGGGYGAAASSASTSSSTLQPPNTSNTPRIIAMPPTSPTHLDHMMEALKDPSIRSIGMCYNHGDIIASEDIDRIKRRSERDSLFGSVVMVTVSKNPVLMEIQHQIADKLGIPLDGDDEARKGKKGYKYKMKKICCWGGKQKAKDVIISENAKKISEAIQNQQQQMNILFILSNLHKKLDLEKIGIPSSGVANSGPKFIFTSDSEELLSNHMNSDVLYKF</sequence>
<feature type="compositionally biased region" description="Polar residues" evidence="1">
    <location>
        <begin position="97"/>
        <end position="107"/>
    </location>
</feature>
<dbReference type="Proteomes" id="UP001341840">
    <property type="component" value="Unassembled WGS sequence"/>
</dbReference>
<name>A0ABU6WAE7_9FABA</name>
<feature type="region of interest" description="Disordered" evidence="1">
    <location>
        <begin position="88"/>
        <end position="109"/>
    </location>
</feature>
<dbReference type="EMBL" id="JASCZI010181391">
    <property type="protein sequence ID" value="MED6182911.1"/>
    <property type="molecule type" value="Genomic_DNA"/>
</dbReference>
<keyword evidence="3" id="KW-1185">Reference proteome</keyword>
<evidence type="ECO:0000313" key="3">
    <source>
        <dbReference type="Proteomes" id="UP001341840"/>
    </source>
</evidence>
<proteinExistence type="predicted"/>
<comment type="caution">
    <text evidence="2">The sequence shown here is derived from an EMBL/GenBank/DDBJ whole genome shotgun (WGS) entry which is preliminary data.</text>
</comment>
<evidence type="ECO:0000313" key="2">
    <source>
        <dbReference type="EMBL" id="MED6182911.1"/>
    </source>
</evidence>